<accession>A0A9P4HDF0</accession>
<dbReference type="SUPFAM" id="SSF52047">
    <property type="entry name" value="RNI-like"/>
    <property type="match status" value="1"/>
</dbReference>
<comment type="caution">
    <text evidence="1">The sequence shown here is derived from an EMBL/GenBank/DDBJ whole genome shotgun (WGS) entry which is preliminary data.</text>
</comment>
<gene>
    <name evidence="1" type="ORF">EK21DRAFT_61906</name>
</gene>
<protein>
    <submittedName>
        <fullName evidence="1">Uncharacterized protein</fullName>
    </submittedName>
</protein>
<dbReference type="OrthoDB" id="3797124at2759"/>
<dbReference type="AlphaFoldDB" id="A0A9P4HDF0"/>
<proteinExistence type="predicted"/>
<reference evidence="1" key="1">
    <citation type="journal article" date="2020" name="Stud. Mycol.">
        <title>101 Dothideomycetes genomes: a test case for predicting lifestyles and emergence of pathogens.</title>
        <authorList>
            <person name="Haridas S."/>
            <person name="Albert R."/>
            <person name="Binder M."/>
            <person name="Bloem J."/>
            <person name="Labutti K."/>
            <person name="Salamov A."/>
            <person name="Andreopoulos B."/>
            <person name="Baker S."/>
            <person name="Barry K."/>
            <person name="Bills G."/>
            <person name="Bluhm B."/>
            <person name="Cannon C."/>
            <person name="Castanera R."/>
            <person name="Culley D."/>
            <person name="Daum C."/>
            <person name="Ezra D."/>
            <person name="Gonzalez J."/>
            <person name="Henrissat B."/>
            <person name="Kuo A."/>
            <person name="Liang C."/>
            <person name="Lipzen A."/>
            <person name="Lutzoni F."/>
            <person name="Magnuson J."/>
            <person name="Mondo S."/>
            <person name="Nolan M."/>
            <person name="Ohm R."/>
            <person name="Pangilinan J."/>
            <person name="Park H.-J."/>
            <person name="Ramirez L."/>
            <person name="Alfaro M."/>
            <person name="Sun H."/>
            <person name="Tritt A."/>
            <person name="Yoshinaga Y."/>
            <person name="Zwiers L.-H."/>
            <person name="Turgeon B."/>
            <person name="Goodwin S."/>
            <person name="Spatafora J."/>
            <person name="Crous P."/>
            <person name="Grigoriev I."/>
        </authorList>
    </citation>
    <scope>NUCLEOTIDE SEQUENCE</scope>
    <source>
        <strain evidence="1">CBS 110217</strain>
    </source>
</reference>
<dbReference type="Proteomes" id="UP000799777">
    <property type="component" value="Unassembled WGS sequence"/>
</dbReference>
<organism evidence="1 2">
    <name type="scientific">Setomelanomma holmii</name>
    <dbReference type="NCBI Taxonomy" id="210430"/>
    <lineage>
        <taxon>Eukaryota</taxon>
        <taxon>Fungi</taxon>
        <taxon>Dikarya</taxon>
        <taxon>Ascomycota</taxon>
        <taxon>Pezizomycotina</taxon>
        <taxon>Dothideomycetes</taxon>
        <taxon>Pleosporomycetidae</taxon>
        <taxon>Pleosporales</taxon>
        <taxon>Pleosporineae</taxon>
        <taxon>Phaeosphaeriaceae</taxon>
        <taxon>Setomelanomma</taxon>
    </lineage>
</organism>
<keyword evidence="2" id="KW-1185">Reference proteome</keyword>
<dbReference type="EMBL" id="ML978176">
    <property type="protein sequence ID" value="KAF2032007.1"/>
    <property type="molecule type" value="Genomic_DNA"/>
</dbReference>
<name>A0A9P4HDF0_9PLEO</name>
<evidence type="ECO:0000313" key="2">
    <source>
        <dbReference type="Proteomes" id="UP000799777"/>
    </source>
</evidence>
<sequence length="458" mass="53276">MPSTLRAQAVGACCAPFTGYTLRPSPLKHKTRCISHFKLGDEFLKYFSQHQQSIQNLHIEQCDPSLLTQKSLRSVSAHFYLPTHKCHIFEEFTKRLPFLVSLSLIFWGGWTQEVVEYWTQNKINYLDGHKTRAQSLHLSGCMPVSFTRAVPKLFDLSALTQLSLFDCNLWLLLENIALAPELTHLTHFECSTRDMITTEHVLQDFFRRNARLKHLRLSLCMLSHLRMRSPSRPADEEILARGVLIWPLRGKLRTLSWHDCQPTQATEGPFDDDQGYLPRQSLDWICRDFPHLQQVGFKAPERLISRKTGSSLRCNSLRHYFVRLNDLRLVHLYQDRAKPVQPEFARSTDKVVTDLQQFATMFFQQTHKNSPRLDVLIWGMHGEATELDKEIARELGDGSFEIIPQIFFVKRRSQEESGAFVINASITTRSRLRDEFPDLDMLAHDPRFRELDRQMARV</sequence>
<dbReference type="InterPro" id="IPR032675">
    <property type="entry name" value="LRR_dom_sf"/>
</dbReference>
<evidence type="ECO:0000313" key="1">
    <source>
        <dbReference type="EMBL" id="KAF2032007.1"/>
    </source>
</evidence>
<dbReference type="Gene3D" id="3.80.10.10">
    <property type="entry name" value="Ribonuclease Inhibitor"/>
    <property type="match status" value="1"/>
</dbReference>